<dbReference type="SUPFAM" id="SSF54373">
    <property type="entry name" value="FAD-linked reductases, C-terminal domain"/>
    <property type="match status" value="1"/>
</dbReference>
<evidence type="ECO:0000256" key="1">
    <source>
        <dbReference type="SAM" id="Phobius"/>
    </source>
</evidence>
<evidence type="ECO:0000313" key="2">
    <source>
        <dbReference type="EMBL" id="VVC98816.1"/>
    </source>
</evidence>
<dbReference type="Proteomes" id="UP000324832">
    <property type="component" value="Unassembled WGS sequence"/>
</dbReference>
<evidence type="ECO:0000313" key="3">
    <source>
        <dbReference type="Proteomes" id="UP000324832"/>
    </source>
</evidence>
<dbReference type="InterPro" id="IPR050703">
    <property type="entry name" value="Flavin_MAO"/>
</dbReference>
<dbReference type="AlphaFoldDB" id="A0A5E4QNY3"/>
<proteinExistence type="predicted"/>
<keyword evidence="1" id="KW-1133">Transmembrane helix</keyword>
<dbReference type="EMBL" id="FZQP02003790">
    <property type="protein sequence ID" value="VVC98816.1"/>
    <property type="molecule type" value="Genomic_DNA"/>
</dbReference>
<gene>
    <name evidence="2" type="ORF">LSINAPIS_LOCUS9826</name>
</gene>
<protein>
    <recommendedName>
        <fullName evidence="4">Amine oxidase domain-containing protein</fullName>
    </recommendedName>
</protein>
<dbReference type="Gene3D" id="3.90.660.10">
    <property type="match status" value="2"/>
</dbReference>
<keyword evidence="1" id="KW-0472">Membrane</keyword>
<name>A0A5E4QNY3_9NEOP</name>
<accession>A0A5E4QNY3</accession>
<keyword evidence="3" id="KW-1185">Reference proteome</keyword>
<organism evidence="2 3">
    <name type="scientific">Leptidea sinapis</name>
    <dbReference type="NCBI Taxonomy" id="189913"/>
    <lineage>
        <taxon>Eukaryota</taxon>
        <taxon>Metazoa</taxon>
        <taxon>Ecdysozoa</taxon>
        <taxon>Arthropoda</taxon>
        <taxon>Hexapoda</taxon>
        <taxon>Insecta</taxon>
        <taxon>Pterygota</taxon>
        <taxon>Neoptera</taxon>
        <taxon>Endopterygota</taxon>
        <taxon>Lepidoptera</taxon>
        <taxon>Glossata</taxon>
        <taxon>Ditrysia</taxon>
        <taxon>Papilionoidea</taxon>
        <taxon>Pieridae</taxon>
        <taxon>Dismorphiinae</taxon>
        <taxon>Leptidea</taxon>
    </lineage>
</organism>
<dbReference type="GO" id="GO:0016491">
    <property type="term" value="F:oxidoreductase activity"/>
    <property type="evidence" value="ECO:0007669"/>
    <property type="project" value="UniProtKB-ARBA"/>
</dbReference>
<sequence>MVKRIHQDNHVKADVIVLGCSLPGIVTAHKLKKKFGDAMDVVVLDLVGPHKGSSTSKCNVAFQVDAEDEGTERRRDDEYEKDMGNVTRRFLAMYLKEFNIPFPEALLKPENTATKLHKLFECSDGNIYESSNNFYSFEYLNFVERFELNQYLTLLEESMKNLFQAHNFDEESDRKLLLYYDKTTMEQHLCNALLFNKPRDIMRVTIKLTCSCPSESVSVLFYLHQCYRTGGARNTIDGANTKLREKLLGYSRKRITSKLQQSVANITYPTKTINEIRTYADEQVLLKTTRMKGETNYICSLLAMALRPEQLDNIKVESSLISQSVATIITSMRATRIRKFIIQYEESFWRNSYYSGDILSVKGPIIWATERPRLSTTGGEERYSALVGYLKVAPNGTDSRDAVVEQIVRLFGEEAAEPVNYKESDISDIFIPRCGDYVALRRLTNKLSPQYVEWGTLDIYADGDVASALEAGHNAYLHLLTCLRPQAQNYEDFSIVEWPTSLSLNPFGKWCASFSIRRGFHLAALTVVFYMGIKIIRTLIRK</sequence>
<dbReference type="PANTHER" id="PTHR43563">
    <property type="entry name" value="AMINE OXIDASE"/>
    <property type="match status" value="1"/>
</dbReference>
<dbReference type="PANTHER" id="PTHR43563:SF1">
    <property type="entry name" value="AMINE OXIDASE [FLAVIN-CONTAINING] B"/>
    <property type="match status" value="1"/>
</dbReference>
<keyword evidence="1" id="KW-0812">Transmembrane</keyword>
<feature type="transmembrane region" description="Helical" evidence="1">
    <location>
        <begin position="519"/>
        <end position="540"/>
    </location>
</feature>
<evidence type="ECO:0008006" key="4">
    <source>
        <dbReference type="Google" id="ProtNLM"/>
    </source>
</evidence>
<reference evidence="2 3" key="1">
    <citation type="submission" date="2017-07" db="EMBL/GenBank/DDBJ databases">
        <authorList>
            <person name="Talla V."/>
            <person name="Backstrom N."/>
        </authorList>
    </citation>
    <scope>NUCLEOTIDE SEQUENCE [LARGE SCALE GENOMIC DNA]</scope>
</reference>